<evidence type="ECO:0000256" key="1">
    <source>
        <dbReference type="SAM" id="SignalP"/>
    </source>
</evidence>
<dbReference type="AlphaFoldDB" id="A0AAN8N3S6"/>
<keyword evidence="3" id="KW-1185">Reference proteome</keyword>
<evidence type="ECO:0000313" key="3">
    <source>
        <dbReference type="Proteomes" id="UP001313282"/>
    </source>
</evidence>
<proteinExistence type="predicted"/>
<name>A0AAN8N3S6_9PEZI</name>
<keyword evidence="1" id="KW-0732">Signal</keyword>
<protein>
    <submittedName>
        <fullName evidence="2">Uncharacterized protein</fullName>
    </submittedName>
</protein>
<gene>
    <name evidence="2" type="ORF">TWF718_006523</name>
</gene>
<comment type="caution">
    <text evidence="2">The sequence shown here is derived from an EMBL/GenBank/DDBJ whole genome shotgun (WGS) entry which is preliminary data.</text>
</comment>
<sequence>MKSPYLFHALSFLSLCHLASSTLLLDFDAQRGDNPSILGLLNLEQARGDPISSNTKDLYIKLDKDPKGIQAAHVHRKAGFIRAEYHSLKDKTKEDSSYFIGYTFSLGTITHNLVIWQWKEYKNAAEQNVPLNLEFNNDVLEFIYEAPGTNSKKVAKWSAKLKTGVTYHVGIVINTSVTNGAVQLYWEGVRQTFNDNGKLTTTLKGVFWAGQSDPKFGAYRGEEAEIDTYIYKVQIGTKLDDIKEAAGIAPGPSTSLTTTLVTSTTAQPPTATCSWEGHCAGAACKDENDCSDDLVCKSGRCAKL</sequence>
<dbReference type="Proteomes" id="UP001313282">
    <property type="component" value="Unassembled WGS sequence"/>
</dbReference>
<reference evidence="2 3" key="1">
    <citation type="submission" date="2019-10" db="EMBL/GenBank/DDBJ databases">
        <authorList>
            <person name="Palmer J.M."/>
        </authorList>
    </citation>
    <scope>NUCLEOTIDE SEQUENCE [LARGE SCALE GENOMIC DNA]</scope>
    <source>
        <strain evidence="2 3">TWF718</strain>
    </source>
</reference>
<dbReference type="EMBL" id="JAVHNR010000003">
    <property type="protein sequence ID" value="KAK6348736.1"/>
    <property type="molecule type" value="Genomic_DNA"/>
</dbReference>
<organism evidence="2 3">
    <name type="scientific">Orbilia javanica</name>
    <dbReference type="NCBI Taxonomy" id="47235"/>
    <lineage>
        <taxon>Eukaryota</taxon>
        <taxon>Fungi</taxon>
        <taxon>Dikarya</taxon>
        <taxon>Ascomycota</taxon>
        <taxon>Pezizomycotina</taxon>
        <taxon>Orbiliomycetes</taxon>
        <taxon>Orbiliales</taxon>
        <taxon>Orbiliaceae</taxon>
        <taxon>Orbilia</taxon>
    </lineage>
</organism>
<feature type="chain" id="PRO_5042975181" evidence="1">
    <location>
        <begin position="22"/>
        <end position="304"/>
    </location>
</feature>
<evidence type="ECO:0000313" key="2">
    <source>
        <dbReference type="EMBL" id="KAK6348736.1"/>
    </source>
</evidence>
<feature type="signal peptide" evidence="1">
    <location>
        <begin position="1"/>
        <end position="21"/>
    </location>
</feature>
<accession>A0AAN8N3S6</accession>